<feature type="region of interest" description="Disordered" evidence="1">
    <location>
        <begin position="131"/>
        <end position="217"/>
    </location>
</feature>
<dbReference type="Proteomes" id="UP000701853">
    <property type="component" value="Chromosome 12"/>
</dbReference>
<name>A0A8J6CIR4_9ROSI</name>
<reference evidence="2 3" key="1">
    <citation type="journal article" date="2021" name="bioRxiv">
        <title>The Gossypium anomalum genome as a resource for cotton improvement and evolutionary analysis of hybrid incompatibility.</title>
        <authorList>
            <person name="Grover C.E."/>
            <person name="Yuan D."/>
            <person name="Arick M.A."/>
            <person name="Miller E.R."/>
            <person name="Hu G."/>
            <person name="Peterson D.G."/>
            <person name="Wendel J.F."/>
            <person name="Udall J.A."/>
        </authorList>
    </citation>
    <scope>NUCLEOTIDE SEQUENCE [LARGE SCALE GENOMIC DNA]</scope>
    <source>
        <strain evidence="2">JFW-Udall</strain>
        <tissue evidence="2">Leaf</tissue>
    </source>
</reference>
<organism evidence="2 3">
    <name type="scientific">Gossypium anomalum</name>
    <dbReference type="NCBI Taxonomy" id="47600"/>
    <lineage>
        <taxon>Eukaryota</taxon>
        <taxon>Viridiplantae</taxon>
        <taxon>Streptophyta</taxon>
        <taxon>Embryophyta</taxon>
        <taxon>Tracheophyta</taxon>
        <taxon>Spermatophyta</taxon>
        <taxon>Magnoliopsida</taxon>
        <taxon>eudicotyledons</taxon>
        <taxon>Gunneridae</taxon>
        <taxon>Pentapetalae</taxon>
        <taxon>rosids</taxon>
        <taxon>malvids</taxon>
        <taxon>Malvales</taxon>
        <taxon>Malvaceae</taxon>
        <taxon>Malvoideae</taxon>
        <taxon>Gossypium</taxon>
    </lineage>
</organism>
<feature type="compositionally biased region" description="Basic residues" evidence="1">
    <location>
        <begin position="170"/>
        <end position="181"/>
    </location>
</feature>
<keyword evidence="3" id="KW-1185">Reference proteome</keyword>
<gene>
    <name evidence="2" type="ORF">CXB51_033450</name>
</gene>
<evidence type="ECO:0000313" key="2">
    <source>
        <dbReference type="EMBL" id="KAG8476557.1"/>
    </source>
</evidence>
<evidence type="ECO:0000313" key="3">
    <source>
        <dbReference type="Proteomes" id="UP000701853"/>
    </source>
</evidence>
<dbReference type="OrthoDB" id="784699at2759"/>
<protein>
    <submittedName>
        <fullName evidence="2">Uncharacterized protein</fullName>
    </submittedName>
</protein>
<accession>A0A8J6CIR4</accession>
<proteinExistence type="predicted"/>
<comment type="caution">
    <text evidence="2">The sequence shown here is derived from an EMBL/GenBank/DDBJ whole genome shotgun (WGS) entry which is preliminary data.</text>
</comment>
<dbReference type="AlphaFoldDB" id="A0A8J6CIR4"/>
<sequence length="277" mass="30862">MGEENKKIRKEEVIAKLKDDGDFDKLRLKIIRKLKDNEKLRNNIISAVKQSAALNRPGAENMKVRQLSDAIHDEVGNKVMGQISDSLWEIIRSEGGMRTEIKETVQSVYDKLANPQGKEKGESSVCEMVRVEKESESNGTIKATARRVDETLSDGDPQEPPGFSMSNNRHSNHCQQSHKAKQQLPRPYDGALKNCKEEPSQSQEGQEQDDVDVCVPPGFSVDIDQKHPCDVSDDDPDVPPGFGSLLSANCDNPVPYSFLIIFSMLAFLRISKGLLIL</sequence>
<dbReference type="EMBL" id="JAHUZN010000012">
    <property type="protein sequence ID" value="KAG8476557.1"/>
    <property type="molecule type" value="Genomic_DNA"/>
</dbReference>
<dbReference type="PANTHER" id="PTHR34356:SF3">
    <property type="entry name" value="EXPRESSED PROTEIN"/>
    <property type="match status" value="1"/>
</dbReference>
<evidence type="ECO:0000256" key="1">
    <source>
        <dbReference type="SAM" id="MobiDB-lite"/>
    </source>
</evidence>
<dbReference type="PANTHER" id="PTHR34356">
    <property type="entry name" value="ANTIGENIC HEAT-STABLE PROTEIN"/>
    <property type="match status" value="1"/>
</dbReference>